<dbReference type="AlphaFoldDB" id="A0A210RX35"/>
<dbReference type="InterPro" id="IPR006683">
    <property type="entry name" value="Thioestr_dom"/>
</dbReference>
<dbReference type="PANTHER" id="PTHR31793">
    <property type="entry name" value="4-HYDROXYBENZOYL-COA THIOESTERASE FAMILY MEMBER"/>
    <property type="match status" value="1"/>
</dbReference>
<dbReference type="InterPro" id="IPR050563">
    <property type="entry name" value="4-hydroxybenzoyl-CoA_TE"/>
</dbReference>
<dbReference type="EMBL" id="NAIA01000003">
    <property type="protein sequence ID" value="OWF65477.1"/>
    <property type="molecule type" value="Genomic_DNA"/>
</dbReference>
<sequence length="142" mass="16377">MTTSHSAFPYVHRVCYSDTDAAGFVYHGRYLEIFERSRAEWLAQRDLSPSKLINDFGILLPVRELSMHFYKPGRLDDLLYIDQVIEHRGRTQVVVKQNAQRKIQNGDEQEMQVIASATLHIVCVDTTTLKPKALPDWLFLAN</sequence>
<feature type="domain" description="Thioesterase" evidence="3">
    <location>
        <begin position="23"/>
        <end position="101"/>
    </location>
</feature>
<dbReference type="InterPro" id="IPR029069">
    <property type="entry name" value="HotDog_dom_sf"/>
</dbReference>
<keyword evidence="2" id="KW-0378">Hydrolase</keyword>
<evidence type="ECO:0000256" key="2">
    <source>
        <dbReference type="ARBA" id="ARBA00022801"/>
    </source>
</evidence>
<evidence type="ECO:0000313" key="5">
    <source>
        <dbReference type="Proteomes" id="UP000196880"/>
    </source>
</evidence>
<dbReference type="PIRSF" id="PIRSF003230">
    <property type="entry name" value="YbgC"/>
    <property type="match status" value="1"/>
</dbReference>
<dbReference type="SUPFAM" id="SSF54637">
    <property type="entry name" value="Thioesterase/thiol ester dehydrase-isomerase"/>
    <property type="match status" value="1"/>
</dbReference>
<evidence type="ECO:0000256" key="1">
    <source>
        <dbReference type="ARBA" id="ARBA00005953"/>
    </source>
</evidence>
<dbReference type="CDD" id="cd00586">
    <property type="entry name" value="4HBT"/>
    <property type="match status" value="1"/>
</dbReference>
<keyword evidence="5" id="KW-1185">Reference proteome</keyword>
<dbReference type="Proteomes" id="UP000196880">
    <property type="component" value="Unassembled WGS sequence"/>
</dbReference>
<proteinExistence type="inferred from homology"/>
<protein>
    <submittedName>
        <fullName evidence="4">Thioesterase</fullName>
    </submittedName>
</protein>
<accession>A0A210RX35</accession>
<dbReference type="Pfam" id="PF03061">
    <property type="entry name" value="4HBT"/>
    <property type="match status" value="1"/>
</dbReference>
<dbReference type="InterPro" id="IPR006684">
    <property type="entry name" value="YbgC/YbaW"/>
</dbReference>
<reference evidence="4 5" key="1">
    <citation type="submission" date="2017-03" db="EMBL/GenBank/DDBJ databases">
        <title>New species Polynucleobacter sp. MWH-EgelM1-30-B4.</title>
        <authorList>
            <person name="Hahn M.W."/>
        </authorList>
    </citation>
    <scope>NUCLEOTIDE SEQUENCE [LARGE SCALE GENOMIC DNA]</scope>
    <source>
        <strain evidence="4 5">MWH-EgelM1-30-B4</strain>
    </source>
</reference>
<name>A0A210RX35_9BURK</name>
<dbReference type="RefSeq" id="WP_087909721.1">
    <property type="nucleotide sequence ID" value="NZ_NAIA01000003.1"/>
</dbReference>
<comment type="similarity">
    <text evidence="1">Belongs to the 4-hydroxybenzoyl-CoA thioesterase family.</text>
</comment>
<gene>
    <name evidence="4" type="ORF">B6A14_06685</name>
</gene>
<dbReference type="NCBIfam" id="TIGR00051">
    <property type="entry name" value="YbgC/FadM family acyl-CoA thioesterase"/>
    <property type="match status" value="1"/>
</dbReference>
<dbReference type="Gene3D" id="3.10.129.10">
    <property type="entry name" value="Hotdog Thioesterase"/>
    <property type="match status" value="1"/>
</dbReference>
<dbReference type="PANTHER" id="PTHR31793:SF37">
    <property type="entry name" value="ACYL-COA THIOESTER HYDROLASE YBGC"/>
    <property type="match status" value="1"/>
</dbReference>
<dbReference type="OrthoDB" id="9808429at2"/>
<dbReference type="GO" id="GO:0047617">
    <property type="term" value="F:fatty acyl-CoA hydrolase activity"/>
    <property type="evidence" value="ECO:0007669"/>
    <property type="project" value="TreeGrafter"/>
</dbReference>
<comment type="caution">
    <text evidence="4">The sequence shown here is derived from an EMBL/GenBank/DDBJ whole genome shotgun (WGS) entry which is preliminary data.</text>
</comment>
<evidence type="ECO:0000313" key="4">
    <source>
        <dbReference type="EMBL" id="OWF65477.1"/>
    </source>
</evidence>
<organism evidence="4 5">
    <name type="scientific">Polynucleobacter hirudinilacicola</name>
    <dbReference type="NCBI Taxonomy" id="1743166"/>
    <lineage>
        <taxon>Bacteria</taxon>
        <taxon>Pseudomonadati</taxon>
        <taxon>Pseudomonadota</taxon>
        <taxon>Betaproteobacteria</taxon>
        <taxon>Burkholderiales</taxon>
        <taxon>Burkholderiaceae</taxon>
        <taxon>Polynucleobacter</taxon>
    </lineage>
</organism>
<evidence type="ECO:0000259" key="3">
    <source>
        <dbReference type="Pfam" id="PF03061"/>
    </source>
</evidence>